<dbReference type="InterPro" id="IPR042216">
    <property type="entry name" value="MitoNEET_CISD"/>
</dbReference>
<evidence type="ECO:0000313" key="7">
    <source>
        <dbReference type="EMBL" id="KFI58623.1"/>
    </source>
</evidence>
<keyword evidence="8" id="KW-1185">Reference proteome</keyword>
<accession>A0A087AIM3</accession>
<dbReference type="EMBL" id="JGYW01000005">
    <property type="protein sequence ID" value="KFI58623.1"/>
    <property type="molecule type" value="Genomic_DNA"/>
</dbReference>
<dbReference type="GO" id="GO:0005737">
    <property type="term" value="C:cytoplasm"/>
    <property type="evidence" value="ECO:0007669"/>
    <property type="project" value="UniProtKB-ARBA"/>
</dbReference>
<keyword evidence="4" id="KW-0411">Iron-sulfur</keyword>
<dbReference type="GO" id="GO:0051537">
    <property type="term" value="F:2 iron, 2 sulfur cluster binding"/>
    <property type="evidence" value="ECO:0007669"/>
    <property type="project" value="UniProtKB-KW"/>
</dbReference>
<feature type="region of interest" description="Disordered" evidence="5">
    <location>
        <begin position="1"/>
        <end position="42"/>
    </location>
</feature>
<gene>
    <name evidence="7" type="ORF">BGLCM_0914</name>
</gene>
<dbReference type="AlphaFoldDB" id="A0A087AIM3"/>
<feature type="domain" description="Iron-binding zinc finger CDGSH type" evidence="6">
    <location>
        <begin position="226"/>
        <end position="263"/>
    </location>
</feature>
<dbReference type="PANTHER" id="PTHR46491">
    <property type="entry name" value="CDGSH IRON SULFUR DOMAIN PROTEIN HOMOLOG"/>
    <property type="match status" value="1"/>
</dbReference>
<dbReference type="InterPro" id="IPR018967">
    <property type="entry name" value="FeS-contain_CDGSH-typ"/>
</dbReference>
<keyword evidence="1" id="KW-0001">2Fe-2S</keyword>
<dbReference type="RefSeq" id="WP_238548636.1">
    <property type="nucleotide sequence ID" value="NZ_ABXB03000001.1"/>
</dbReference>
<evidence type="ECO:0000256" key="4">
    <source>
        <dbReference type="ARBA" id="ARBA00023014"/>
    </source>
</evidence>
<sequence length="286" mass="31606">MSDWIRTGTKRSHDVPSSATTTVSGRNMSAKHHSDVTDERPSITITKNGPYIVRGEVRIVEDAIVPAPDGMHMQYNRIREFTTQPGRPVALCRCGTSANPPFCDGSHVKNGFDGTEVADRRPYDERAGLYEGPVVSMGDDERCAFARMCHQLGSEAWTLTEQSTDERDVSAAIAGAWNCPTGRLVSFNNATGKPYEQDFTPTIVILEDVQEGYSAPLFVAGDIALISADGTEYERRNRYALCRCGNTQNSPFCDAMHINVQFRDNSPVWDGQTGELDPMFAYNPRP</sequence>
<comment type="caution">
    <text evidence="7">The sequence shown here is derived from an EMBL/GenBank/DDBJ whole genome shotgun (WGS) entry which is preliminary data.</text>
</comment>
<name>A0A087AIM3_9BIFI</name>
<feature type="domain" description="Iron-binding zinc finger CDGSH type" evidence="6">
    <location>
        <begin position="76"/>
        <end position="113"/>
    </location>
</feature>
<feature type="compositionally biased region" description="Polar residues" evidence="5">
    <location>
        <begin position="15"/>
        <end position="27"/>
    </location>
</feature>
<protein>
    <submittedName>
        <fullName evidence="7">Zinc finger CDGSH type family protein</fullName>
    </submittedName>
</protein>
<dbReference type="Gene3D" id="3.40.5.90">
    <property type="entry name" value="CDGSH iron-sulfur domain, mitoNEET-type"/>
    <property type="match status" value="2"/>
</dbReference>
<dbReference type="PANTHER" id="PTHR46491:SF3">
    <property type="entry name" value="CDGSH IRON-SULFUR DOMAIN-CONTAINING PROTEIN 3, MITOCHONDRIAL"/>
    <property type="match status" value="1"/>
</dbReference>
<evidence type="ECO:0000256" key="2">
    <source>
        <dbReference type="ARBA" id="ARBA00022723"/>
    </source>
</evidence>
<dbReference type="SMART" id="SM00704">
    <property type="entry name" value="ZnF_CDGSH"/>
    <property type="match status" value="2"/>
</dbReference>
<organism evidence="7 8">
    <name type="scientific">Bifidobacterium gallicum DSM 20093 = LMG 11596</name>
    <dbReference type="NCBI Taxonomy" id="561180"/>
    <lineage>
        <taxon>Bacteria</taxon>
        <taxon>Bacillati</taxon>
        <taxon>Actinomycetota</taxon>
        <taxon>Actinomycetes</taxon>
        <taxon>Bifidobacteriales</taxon>
        <taxon>Bifidobacteriaceae</taxon>
        <taxon>Bifidobacterium</taxon>
    </lineage>
</organism>
<dbReference type="GO" id="GO:0046872">
    <property type="term" value="F:metal ion binding"/>
    <property type="evidence" value="ECO:0007669"/>
    <property type="project" value="UniProtKB-KW"/>
</dbReference>
<evidence type="ECO:0000256" key="3">
    <source>
        <dbReference type="ARBA" id="ARBA00023004"/>
    </source>
</evidence>
<evidence type="ECO:0000256" key="1">
    <source>
        <dbReference type="ARBA" id="ARBA00022714"/>
    </source>
</evidence>
<evidence type="ECO:0000313" key="8">
    <source>
        <dbReference type="Proteomes" id="UP000029074"/>
    </source>
</evidence>
<dbReference type="Proteomes" id="UP000029074">
    <property type="component" value="Unassembled WGS sequence"/>
</dbReference>
<keyword evidence="3" id="KW-0408">Iron</keyword>
<feature type="compositionally biased region" description="Basic and acidic residues" evidence="5">
    <location>
        <begin position="32"/>
        <end position="41"/>
    </location>
</feature>
<keyword evidence="2" id="KW-0479">Metal-binding</keyword>
<reference evidence="7 8" key="1">
    <citation type="submission" date="2014-03" db="EMBL/GenBank/DDBJ databases">
        <title>Genomics of Bifidobacteria.</title>
        <authorList>
            <person name="Ventura M."/>
            <person name="Milani C."/>
            <person name="Lugli G.A."/>
        </authorList>
    </citation>
    <scope>NUCLEOTIDE SEQUENCE [LARGE SCALE GENOMIC DNA]</scope>
    <source>
        <strain evidence="7 8">LMG 11596</strain>
    </source>
</reference>
<evidence type="ECO:0000259" key="6">
    <source>
        <dbReference type="SMART" id="SM00704"/>
    </source>
</evidence>
<proteinExistence type="predicted"/>
<dbReference type="Pfam" id="PF09360">
    <property type="entry name" value="zf-CDGSH"/>
    <property type="match status" value="2"/>
</dbReference>
<evidence type="ECO:0000256" key="5">
    <source>
        <dbReference type="SAM" id="MobiDB-lite"/>
    </source>
</evidence>
<dbReference type="InterPro" id="IPR052950">
    <property type="entry name" value="CISD"/>
</dbReference>